<dbReference type="RefSeq" id="XP_044552723.1">
    <property type="nucleotide sequence ID" value="XM_044691036.1"/>
</dbReference>
<organism evidence="4 5">
    <name type="scientific">Naegleria lovaniensis</name>
    <name type="common">Amoeba</name>
    <dbReference type="NCBI Taxonomy" id="51637"/>
    <lineage>
        <taxon>Eukaryota</taxon>
        <taxon>Discoba</taxon>
        <taxon>Heterolobosea</taxon>
        <taxon>Tetramitia</taxon>
        <taxon>Eutetramitia</taxon>
        <taxon>Vahlkampfiidae</taxon>
        <taxon>Naegleria</taxon>
    </lineage>
</organism>
<dbReference type="SUPFAM" id="SSF49562">
    <property type="entry name" value="C2 domain (Calcium/lipid-binding domain, CaLB)"/>
    <property type="match status" value="1"/>
</dbReference>
<feature type="region of interest" description="Disordered" evidence="2">
    <location>
        <begin position="348"/>
        <end position="383"/>
    </location>
</feature>
<evidence type="ECO:0000313" key="4">
    <source>
        <dbReference type="EMBL" id="KAG2388731.1"/>
    </source>
</evidence>
<feature type="transmembrane region" description="Helical" evidence="3">
    <location>
        <begin position="716"/>
        <end position="739"/>
    </location>
</feature>
<feature type="region of interest" description="Disordered" evidence="2">
    <location>
        <begin position="905"/>
        <end position="925"/>
    </location>
</feature>
<comment type="caution">
    <text evidence="4">The sequence shown here is derived from an EMBL/GenBank/DDBJ whole genome shotgun (WGS) entry which is preliminary data.</text>
</comment>
<keyword evidence="3" id="KW-1133">Transmembrane helix</keyword>
<feature type="compositionally biased region" description="Polar residues" evidence="2">
    <location>
        <begin position="25"/>
        <end position="49"/>
    </location>
</feature>
<sequence length="1067" mass="120503">MNHDLFRASNTSIKQQEIQPATDATLPSQHDTAVPSSTEPEISKSPGTKTRSRSVNDHSAPLNLFEESIKEKRLTPNSSHKRSSSLEDLSSSAPRPANETLNQSVNIALMPNTTSKERVVHHQRDKFLFDGDKLLKKPSPMRTRSEQPTSHFNPHVSPEVIDPRYSLKIEPTQELVSYSIMDLNKSADNILPARASSDHSSTTHRHDGHSLGVSSARGSHYRKAFPGNWIPSGNSNKFKGIGNPEYNNSINTAGNAIKHSFKEFKKNIRDGVERGVTTVRNAPSFIKSVPKKIIPKQNTIYSNSKDDDNKLDILEEFSTFDEQQREAIGEVYITNIQTRNLKSVEGYATEPVPTNSQKQSKGSNLSVGAEKESYQSSPRSNENNSENILFEDYITYCEVLCEGKVHRTMPLAGAYLNKKLKWSEEFKFYISDETSSISVEIFHSPVKPKMKKEIICLGFVSIPLSKVKIAKDRILEDWFSLTTPLGNKLYTQVHLQIQYVPYQNPALSAADLELLDNMSLEPTFTQATEPVKSKPQQKMLLDALNIDVHDSSLENLSSFQSSDHTDGSCSLNTPSMVKTNLILDSCQHGKDQKVIQKVQDELKNIDNSLRNDIQVLKSDIYETKKQILDIQEISNIHLSVKQKKIDNLKSKVDKLESRMNHLSNVVLQLNSAHSTTKDKVISHDEDLKLYESRIKELENKVQLLHSQRASIKLKEWIFYFLAILLFIVSKIIVLTGYVYKRIKLRRPPQRSDIDDASDDEDTFSELRKRMDGAEKRYRQMATNTKNMVVDSTTTTNEEQPSTAKIFSMLSPILPFLQKANEIEKKISNTITTGVSPFSNFAESFKENNQPYPDVDIDKIVVSKKNSKVRFDSSSDDEEERLIREFNNKRLSKSISFSSITSSDEVTSGMTSALPEASDSLPANKPIHGISSISPIMESSNTSLLSIQMPEHQQTFLLNQLKKSFDNLDEYDDMDETSPETTTRITKEIAKSAENATPSKTQSSIIPEVQDQADAKEQSIIEETEKLQSISHFFRKSESNLSNLKLGEKLKAEEDEGDEFDSWFNKVR</sequence>
<feature type="coiled-coil region" evidence="1">
    <location>
        <begin position="638"/>
        <end position="714"/>
    </location>
</feature>
<feature type="region of interest" description="Disordered" evidence="2">
    <location>
        <begin position="133"/>
        <end position="157"/>
    </location>
</feature>
<keyword evidence="3" id="KW-0472">Membrane</keyword>
<name>A0AA88GZ94_NAELO</name>
<keyword evidence="3" id="KW-0812">Transmembrane</keyword>
<evidence type="ECO:0000256" key="1">
    <source>
        <dbReference type="SAM" id="Coils"/>
    </source>
</evidence>
<dbReference type="EMBL" id="PYSW02000009">
    <property type="protein sequence ID" value="KAG2388731.1"/>
    <property type="molecule type" value="Genomic_DNA"/>
</dbReference>
<feature type="compositionally biased region" description="Polar residues" evidence="2">
    <location>
        <begin position="8"/>
        <end position="19"/>
    </location>
</feature>
<dbReference type="InterPro" id="IPR035892">
    <property type="entry name" value="C2_domain_sf"/>
</dbReference>
<keyword evidence="1" id="KW-0175">Coiled coil</keyword>
<dbReference type="Proteomes" id="UP000816034">
    <property type="component" value="Unassembled WGS sequence"/>
</dbReference>
<proteinExistence type="predicted"/>
<evidence type="ECO:0000313" key="5">
    <source>
        <dbReference type="Proteomes" id="UP000816034"/>
    </source>
</evidence>
<feature type="compositionally biased region" description="Polar residues" evidence="2">
    <location>
        <begin position="993"/>
        <end position="1004"/>
    </location>
</feature>
<dbReference type="AlphaFoldDB" id="A0AA88GZ94"/>
<gene>
    <name evidence="4" type="ORF">C9374_000170</name>
</gene>
<feature type="region of interest" description="Disordered" evidence="2">
    <location>
        <begin position="195"/>
        <end position="215"/>
    </location>
</feature>
<dbReference type="GeneID" id="68092632"/>
<evidence type="ECO:0000256" key="3">
    <source>
        <dbReference type="SAM" id="Phobius"/>
    </source>
</evidence>
<keyword evidence="5" id="KW-1185">Reference proteome</keyword>
<protein>
    <recommendedName>
        <fullName evidence="6">C2 domain-containing protein</fullName>
    </recommendedName>
</protein>
<feature type="region of interest" description="Disordered" evidence="2">
    <location>
        <begin position="1048"/>
        <end position="1067"/>
    </location>
</feature>
<reference evidence="4 5" key="1">
    <citation type="journal article" date="2018" name="BMC Genomics">
        <title>The genome of Naegleria lovaniensis, the basis for a comparative approach to unravel pathogenicity factors of the human pathogenic amoeba N. fowleri.</title>
        <authorList>
            <person name="Liechti N."/>
            <person name="Schurch N."/>
            <person name="Bruggmann R."/>
            <person name="Wittwer M."/>
        </authorList>
    </citation>
    <scope>NUCLEOTIDE SEQUENCE [LARGE SCALE GENOMIC DNA]</scope>
    <source>
        <strain evidence="4 5">ATCC 30569</strain>
    </source>
</reference>
<evidence type="ECO:0008006" key="6">
    <source>
        <dbReference type="Google" id="ProtNLM"/>
    </source>
</evidence>
<feature type="region of interest" description="Disordered" evidence="2">
    <location>
        <begin position="991"/>
        <end position="1016"/>
    </location>
</feature>
<dbReference type="Gene3D" id="2.60.40.150">
    <property type="entry name" value="C2 domain"/>
    <property type="match status" value="1"/>
</dbReference>
<evidence type="ECO:0000256" key="2">
    <source>
        <dbReference type="SAM" id="MobiDB-lite"/>
    </source>
</evidence>
<feature type="region of interest" description="Disordered" evidence="2">
    <location>
        <begin position="1"/>
        <end position="103"/>
    </location>
</feature>
<feature type="compositionally biased region" description="Polar residues" evidence="2">
    <location>
        <begin position="352"/>
        <end position="366"/>
    </location>
</feature>
<accession>A0AA88GZ94</accession>